<gene>
    <name evidence="1" type="ORF">LCGC14_3113980</name>
</gene>
<evidence type="ECO:0008006" key="2">
    <source>
        <dbReference type="Google" id="ProtNLM"/>
    </source>
</evidence>
<reference evidence="1" key="1">
    <citation type="journal article" date="2015" name="Nature">
        <title>Complex archaea that bridge the gap between prokaryotes and eukaryotes.</title>
        <authorList>
            <person name="Spang A."/>
            <person name="Saw J.H."/>
            <person name="Jorgensen S.L."/>
            <person name="Zaremba-Niedzwiedzka K."/>
            <person name="Martijn J."/>
            <person name="Lind A.E."/>
            <person name="van Eijk R."/>
            <person name="Schleper C."/>
            <person name="Guy L."/>
            <person name="Ettema T.J."/>
        </authorList>
    </citation>
    <scope>NUCLEOTIDE SEQUENCE</scope>
</reference>
<dbReference type="EMBL" id="LAZR01067467">
    <property type="protein sequence ID" value="KKK51534.1"/>
    <property type="molecule type" value="Genomic_DNA"/>
</dbReference>
<name>A0A0F8YBM9_9ZZZZ</name>
<organism evidence="1">
    <name type="scientific">marine sediment metagenome</name>
    <dbReference type="NCBI Taxonomy" id="412755"/>
    <lineage>
        <taxon>unclassified sequences</taxon>
        <taxon>metagenomes</taxon>
        <taxon>ecological metagenomes</taxon>
    </lineage>
</organism>
<dbReference type="Pfam" id="PF07308">
    <property type="entry name" value="DUF1456"/>
    <property type="match status" value="2"/>
</dbReference>
<dbReference type="PANTHER" id="PTHR37805:SF1">
    <property type="entry name" value="CYTOPLASMIC PROTEIN"/>
    <property type="match status" value="1"/>
</dbReference>
<accession>A0A0F8YBM9</accession>
<dbReference type="PANTHER" id="PTHR37805">
    <property type="entry name" value="CYTOPLASMIC PROTEIN-RELATED"/>
    <property type="match status" value="1"/>
</dbReference>
<evidence type="ECO:0000313" key="1">
    <source>
        <dbReference type="EMBL" id="KKK51534.1"/>
    </source>
</evidence>
<comment type="caution">
    <text evidence="1">The sequence shown here is derived from an EMBL/GenBank/DDBJ whole genome shotgun (WGS) entry which is preliminary data.</text>
</comment>
<dbReference type="AlphaFoldDB" id="A0A0F8YBM9"/>
<feature type="non-terminal residue" evidence="1">
    <location>
        <position position="1"/>
    </location>
</feature>
<sequence length="175" mass="20047">LNKPAILAWLSYLTLEFTLTNNDILRRLRYTFNLTDTNMIEIFAAADHVVTPLQVTGWLTKESEAGHVEPSDTEFATFLNGFINTKRGRREGEQPLPESKLNNNIILMKLRIALNMKTEDVIEVLALTDFNLSKHELSAFSRKAENKHYRVCNDQILRNFLTGIQLQNRPTISGE</sequence>
<protein>
    <recommendedName>
        <fullName evidence="2">DUF1456 domain-containing protein</fullName>
    </recommendedName>
</protein>
<proteinExistence type="predicted"/>
<dbReference type="InterPro" id="IPR009921">
    <property type="entry name" value="YehS-like"/>
</dbReference>